<name>A0A4U1EP60_MONMO</name>
<organism evidence="2 3">
    <name type="scientific">Monodon monoceros</name>
    <name type="common">Narwhal</name>
    <name type="synonym">Ceratodon monodon</name>
    <dbReference type="NCBI Taxonomy" id="40151"/>
    <lineage>
        <taxon>Eukaryota</taxon>
        <taxon>Metazoa</taxon>
        <taxon>Chordata</taxon>
        <taxon>Craniata</taxon>
        <taxon>Vertebrata</taxon>
        <taxon>Euteleostomi</taxon>
        <taxon>Mammalia</taxon>
        <taxon>Eutheria</taxon>
        <taxon>Laurasiatheria</taxon>
        <taxon>Artiodactyla</taxon>
        <taxon>Whippomorpha</taxon>
        <taxon>Cetacea</taxon>
        <taxon>Odontoceti</taxon>
        <taxon>Monodontidae</taxon>
        <taxon>Monodon</taxon>
    </lineage>
</organism>
<evidence type="ECO:0000313" key="3">
    <source>
        <dbReference type="Proteomes" id="UP000308365"/>
    </source>
</evidence>
<dbReference type="AlphaFoldDB" id="A0A4U1EP60"/>
<reference evidence="3" key="1">
    <citation type="journal article" date="2019" name="IScience">
        <title>Narwhal Genome Reveals Long-Term Low Genetic Diversity despite Current Large Abundance Size.</title>
        <authorList>
            <person name="Westbury M.V."/>
            <person name="Petersen B."/>
            <person name="Garde E."/>
            <person name="Heide-Jorgensen M.P."/>
            <person name="Lorenzen E.D."/>
        </authorList>
    </citation>
    <scope>NUCLEOTIDE SEQUENCE [LARGE SCALE GENOMIC DNA]</scope>
</reference>
<dbReference type="EMBL" id="RWIC01001016">
    <property type="protein sequence ID" value="TKC38299.1"/>
    <property type="molecule type" value="Genomic_DNA"/>
</dbReference>
<proteinExistence type="predicted"/>
<comment type="caution">
    <text evidence="2">The sequence shown here is derived from an EMBL/GenBank/DDBJ whole genome shotgun (WGS) entry which is preliminary data.</text>
</comment>
<dbReference type="Proteomes" id="UP000308365">
    <property type="component" value="Unassembled WGS sequence"/>
</dbReference>
<evidence type="ECO:0000256" key="1">
    <source>
        <dbReference type="SAM" id="MobiDB-lite"/>
    </source>
</evidence>
<sequence>TEPSRGTWLKKWLCKKHQDFPRFGGQLGERGRGDLKIMKKIKSNMKVGDLISDDKNTEAKRPHTWSTSCSPAASINTGPVPYKDKAASLER</sequence>
<feature type="compositionally biased region" description="Basic and acidic residues" evidence="1">
    <location>
        <begin position="82"/>
        <end position="91"/>
    </location>
</feature>
<feature type="compositionally biased region" description="Polar residues" evidence="1">
    <location>
        <begin position="64"/>
        <end position="77"/>
    </location>
</feature>
<protein>
    <submittedName>
        <fullName evidence="2">Uncharacterized protein</fullName>
    </submittedName>
</protein>
<evidence type="ECO:0000313" key="2">
    <source>
        <dbReference type="EMBL" id="TKC38299.1"/>
    </source>
</evidence>
<accession>A0A4U1EP60</accession>
<gene>
    <name evidence="2" type="ORF">EI555_016638</name>
</gene>
<feature type="non-terminal residue" evidence="2">
    <location>
        <position position="1"/>
    </location>
</feature>
<feature type="region of interest" description="Disordered" evidence="1">
    <location>
        <begin position="53"/>
        <end position="91"/>
    </location>
</feature>